<dbReference type="InterPro" id="IPR014710">
    <property type="entry name" value="RmlC-like_jellyroll"/>
</dbReference>
<comment type="caution">
    <text evidence="2">The sequence shown here is derived from an EMBL/GenBank/DDBJ whole genome shotgun (WGS) entry which is preliminary data.</text>
</comment>
<proteinExistence type="predicted"/>
<evidence type="ECO:0008006" key="4">
    <source>
        <dbReference type="Google" id="ProtNLM"/>
    </source>
</evidence>
<dbReference type="Proteomes" id="UP000663874">
    <property type="component" value="Unassembled WGS sequence"/>
</dbReference>
<dbReference type="InterPro" id="IPR011051">
    <property type="entry name" value="RmlC_Cupin_sf"/>
</dbReference>
<name>A0A819MRT6_9BILA</name>
<dbReference type="EMBL" id="CAJOAX010005699">
    <property type="protein sequence ID" value="CAF3957288.1"/>
    <property type="molecule type" value="Genomic_DNA"/>
</dbReference>
<dbReference type="Gene3D" id="2.60.120.10">
    <property type="entry name" value="Jelly Rolls"/>
    <property type="match status" value="1"/>
</dbReference>
<dbReference type="AlphaFoldDB" id="A0A819MRT6"/>
<protein>
    <recommendedName>
        <fullName evidence="4">Cysteine dioxygenase</fullName>
    </recommendedName>
</protein>
<sequence length="503" mass="58179">MSHMSCSSDWKQADDAYHRFNEHQGEDFTWTKLIFEVVKTRPTGIPANAPEIAPTNATANARATTTPSRPAAVDIAATPPKNDRPSLENDVERFGQPDKFWCPWKSGSCSNTLEISGQGTVEMMQRKSIPFELRLSNKRDPHDLTAYSIILSVNKNEVKLSTSTGQSHTSTDSLYTLQSEDEYWHRYWISLFAINRNVKYGFGEVRPSFSIFDIDLPTEESQSIKEIYYLHFKVNNNENMLTELSNLKEHFRIFTGIDPVLHELPLFVIPQDKYSVEHFASHSAIPPSKLQITCRELYDTVINFKLNTDDFPDLTDVIERSIKNSKGWCNKKLQEKANRFGKRNPKATYLRLTVGDRQGNAPGHNYVIEVWPPGHFSPIHNHSNTYAIIRALSGEILMRLYPALTLNVNQYKPIEQICHEGRVTWMLPNLNQTHQLKHVDSYGKPCITIQCYMYGRDDRLHYEYFDYLANDERSIGHFDPKSDMDFGEFKERMRQEKQHIFQN</sequence>
<accession>A0A819MRT6</accession>
<reference evidence="2" key="1">
    <citation type="submission" date="2021-02" db="EMBL/GenBank/DDBJ databases">
        <authorList>
            <person name="Nowell W R."/>
        </authorList>
    </citation>
    <scope>NUCLEOTIDE SEQUENCE</scope>
</reference>
<dbReference type="SUPFAM" id="SSF51182">
    <property type="entry name" value="RmlC-like cupins"/>
    <property type="match status" value="1"/>
</dbReference>
<gene>
    <name evidence="2" type="ORF">FNK824_LOCUS25017</name>
    <name evidence="1" type="ORF">OTI717_LOCUS26711</name>
</gene>
<evidence type="ECO:0000313" key="3">
    <source>
        <dbReference type="Proteomes" id="UP000663874"/>
    </source>
</evidence>
<evidence type="ECO:0000313" key="2">
    <source>
        <dbReference type="EMBL" id="CAF3983835.1"/>
    </source>
</evidence>
<organism evidence="2 3">
    <name type="scientific">Rotaria sordida</name>
    <dbReference type="NCBI Taxonomy" id="392033"/>
    <lineage>
        <taxon>Eukaryota</taxon>
        <taxon>Metazoa</taxon>
        <taxon>Spiralia</taxon>
        <taxon>Gnathifera</taxon>
        <taxon>Rotifera</taxon>
        <taxon>Eurotatoria</taxon>
        <taxon>Bdelloidea</taxon>
        <taxon>Philodinida</taxon>
        <taxon>Philodinidae</taxon>
        <taxon>Rotaria</taxon>
    </lineage>
</organism>
<dbReference type="Proteomes" id="UP000663823">
    <property type="component" value="Unassembled WGS sequence"/>
</dbReference>
<dbReference type="EMBL" id="CAJOBE010005745">
    <property type="protein sequence ID" value="CAF3983835.1"/>
    <property type="molecule type" value="Genomic_DNA"/>
</dbReference>
<evidence type="ECO:0000313" key="1">
    <source>
        <dbReference type="EMBL" id="CAF3957288.1"/>
    </source>
</evidence>